<feature type="repeat" description="PPR" evidence="2">
    <location>
        <begin position="487"/>
        <end position="521"/>
    </location>
</feature>
<dbReference type="PANTHER" id="PTHR47926">
    <property type="entry name" value="PENTATRICOPEPTIDE REPEAT-CONTAINING PROTEIN"/>
    <property type="match status" value="1"/>
</dbReference>
<dbReference type="PANTHER" id="PTHR47926:SF468">
    <property type="entry name" value="PENTATRICOPEPTIDE REPEAT-CONTAINING PROTEIN"/>
    <property type="match status" value="1"/>
</dbReference>
<dbReference type="Proteomes" id="UP000295252">
    <property type="component" value="Chromosome V"/>
</dbReference>
<dbReference type="InParanoid" id="A0A068V7B0"/>
<gene>
    <name evidence="3" type="ORF">GSCOC_T00018954001</name>
</gene>
<evidence type="ECO:0000313" key="3">
    <source>
        <dbReference type="EMBL" id="CDP16561.1"/>
    </source>
</evidence>
<dbReference type="Gramene" id="CDP16561">
    <property type="protein sequence ID" value="CDP16561"/>
    <property type="gene ID" value="GSCOC_T00018954001"/>
</dbReference>
<dbReference type="OMA" id="DFFEKMP"/>
<dbReference type="PROSITE" id="PS51375">
    <property type="entry name" value="PPR"/>
    <property type="match status" value="5"/>
</dbReference>
<name>A0A068V7B0_COFCA</name>
<dbReference type="InterPro" id="IPR046848">
    <property type="entry name" value="E_motif"/>
</dbReference>
<dbReference type="InterPro" id="IPR002885">
    <property type="entry name" value="PPR_rpt"/>
</dbReference>
<dbReference type="InterPro" id="IPR046960">
    <property type="entry name" value="PPR_At4g14850-like_plant"/>
</dbReference>
<dbReference type="NCBIfam" id="TIGR00756">
    <property type="entry name" value="PPR"/>
    <property type="match status" value="9"/>
</dbReference>
<dbReference type="Pfam" id="PF01535">
    <property type="entry name" value="PPR"/>
    <property type="match status" value="5"/>
</dbReference>
<sequence length="669" mass="76263">MFARWRSNLITLNNILLNFRTTNCEYQLVNHDPVVAHCLCSLVSNSASQIPRDLQIMNKNITRLIRSGRIQEARVLFDGLRLRNTITWNSMMSGYVHRREIAKARKLFDEMPERDVVSWNLIISGYMGCRGSRYMQEAKYLFDQMPERDVVSWNTMISGYAKNGRIDEAMRLFMCMPKRNVVSWNAIVSGLLQNGDMKRAVEFFERMPDRDAASLSVLVSGLIQNEELDAAAHVLFKYGTRDSGSEDYLQAYNVLIAGYGQKGRVNDARKLFDQIPIYAADDNRNGVKRFEKNLVSWNSMIMCYVKTGDIISARELFDKMIERDSVSWNTMISGYVHVRNMEEASRLFSEMPRPDALSWNSMISGFSESGNLELARNFFERMPEKNRISWNAIIAGSEKNADYDGAIKLFIEMQGAGEKPDRHTLSSLLSICAESVAVDLGMQIHQLVTKIVVPDIPLNNSLITMYARCGAIFEARTIFDEMQFEKDVISWNAMIGGYASHGYALEALELFDLMKQQRVRPTYITFIAVLNACTHAGLVDQGWLHFEAMINEFGIEPRVEHFASIVDMMGRFGNVEEALNIIYAMSLEPDKSVWGALLNACKVHNNVEIAQVAAEALLRLDPEDSGPYVLLYNMFVDVERWDDANKVRELMDKSRIRKEPGYSRLDSGC</sequence>
<dbReference type="AlphaFoldDB" id="A0A068V7B0"/>
<dbReference type="FunFam" id="1.25.40.10:FF:000090">
    <property type="entry name" value="Pentatricopeptide repeat-containing protein, chloroplastic"/>
    <property type="match status" value="1"/>
</dbReference>
<keyword evidence="4" id="KW-1185">Reference proteome</keyword>
<dbReference type="FunFam" id="1.25.40.10:FF:000125">
    <property type="entry name" value="Pentatricopeptide repeat-containing protein"/>
    <property type="match status" value="2"/>
</dbReference>
<feature type="repeat" description="PPR" evidence="2">
    <location>
        <begin position="355"/>
        <end position="389"/>
    </location>
</feature>
<dbReference type="EMBL" id="HG739216">
    <property type="protein sequence ID" value="CDP16561.1"/>
    <property type="molecule type" value="Genomic_DNA"/>
</dbReference>
<evidence type="ECO:0000256" key="2">
    <source>
        <dbReference type="PROSITE-ProRule" id="PRU00708"/>
    </source>
</evidence>
<dbReference type="GO" id="GO:0016554">
    <property type="term" value="P:cytidine to uridine editing"/>
    <property type="evidence" value="ECO:0007669"/>
    <property type="project" value="EnsemblPlants"/>
</dbReference>
<proteinExistence type="predicted"/>
<organism evidence="3 4">
    <name type="scientific">Coffea canephora</name>
    <name type="common">Robusta coffee</name>
    <dbReference type="NCBI Taxonomy" id="49390"/>
    <lineage>
        <taxon>Eukaryota</taxon>
        <taxon>Viridiplantae</taxon>
        <taxon>Streptophyta</taxon>
        <taxon>Embryophyta</taxon>
        <taxon>Tracheophyta</taxon>
        <taxon>Spermatophyta</taxon>
        <taxon>Magnoliopsida</taxon>
        <taxon>eudicotyledons</taxon>
        <taxon>Gunneridae</taxon>
        <taxon>Pentapetalae</taxon>
        <taxon>asterids</taxon>
        <taxon>lamiids</taxon>
        <taxon>Gentianales</taxon>
        <taxon>Rubiaceae</taxon>
        <taxon>Ixoroideae</taxon>
        <taxon>Gardenieae complex</taxon>
        <taxon>Bertiereae - Coffeeae clade</taxon>
        <taxon>Coffeeae</taxon>
        <taxon>Coffea</taxon>
    </lineage>
</organism>
<protein>
    <recommendedName>
        <fullName evidence="5">Pentacotripeptide-repeat region of PRORP domain-containing protein</fullName>
    </recommendedName>
</protein>
<dbReference type="InterPro" id="IPR011990">
    <property type="entry name" value="TPR-like_helical_dom_sf"/>
</dbReference>
<dbReference type="FunCoup" id="A0A068V7B0">
    <property type="interactions" value="311"/>
</dbReference>
<evidence type="ECO:0000256" key="1">
    <source>
        <dbReference type="ARBA" id="ARBA00022737"/>
    </source>
</evidence>
<dbReference type="GO" id="GO:0048731">
    <property type="term" value="P:system development"/>
    <property type="evidence" value="ECO:0007669"/>
    <property type="project" value="UniProtKB-ARBA"/>
</dbReference>
<dbReference type="GO" id="GO:0003723">
    <property type="term" value="F:RNA binding"/>
    <property type="evidence" value="ECO:0007669"/>
    <property type="project" value="InterPro"/>
</dbReference>
<accession>A0A068V7B0</accession>
<feature type="repeat" description="PPR" evidence="2">
    <location>
        <begin position="293"/>
        <end position="327"/>
    </location>
</feature>
<feature type="repeat" description="PPR" evidence="2">
    <location>
        <begin position="149"/>
        <end position="183"/>
    </location>
</feature>
<dbReference type="Pfam" id="PF13041">
    <property type="entry name" value="PPR_2"/>
    <property type="match status" value="4"/>
</dbReference>
<reference evidence="4" key="1">
    <citation type="journal article" date="2014" name="Science">
        <title>The coffee genome provides insight into the convergent evolution of caffeine biosynthesis.</title>
        <authorList>
            <person name="Denoeud F."/>
            <person name="Carretero-Paulet L."/>
            <person name="Dereeper A."/>
            <person name="Droc G."/>
            <person name="Guyot R."/>
            <person name="Pietrella M."/>
            <person name="Zheng C."/>
            <person name="Alberti A."/>
            <person name="Anthony F."/>
            <person name="Aprea G."/>
            <person name="Aury J.M."/>
            <person name="Bento P."/>
            <person name="Bernard M."/>
            <person name="Bocs S."/>
            <person name="Campa C."/>
            <person name="Cenci A."/>
            <person name="Combes M.C."/>
            <person name="Crouzillat D."/>
            <person name="Da Silva C."/>
            <person name="Daddiego L."/>
            <person name="De Bellis F."/>
            <person name="Dussert S."/>
            <person name="Garsmeur O."/>
            <person name="Gayraud T."/>
            <person name="Guignon V."/>
            <person name="Jahn K."/>
            <person name="Jamilloux V."/>
            <person name="Joet T."/>
            <person name="Labadie K."/>
            <person name="Lan T."/>
            <person name="Leclercq J."/>
            <person name="Lepelley M."/>
            <person name="Leroy T."/>
            <person name="Li L.T."/>
            <person name="Librado P."/>
            <person name="Lopez L."/>
            <person name="Munoz A."/>
            <person name="Noel B."/>
            <person name="Pallavicini A."/>
            <person name="Perrotta G."/>
            <person name="Poncet V."/>
            <person name="Pot D."/>
            <person name="Priyono X."/>
            <person name="Rigoreau M."/>
            <person name="Rouard M."/>
            <person name="Rozas J."/>
            <person name="Tranchant-Dubreuil C."/>
            <person name="VanBuren R."/>
            <person name="Zhang Q."/>
            <person name="Andrade A.C."/>
            <person name="Argout X."/>
            <person name="Bertrand B."/>
            <person name="de Kochko A."/>
            <person name="Graziosi G."/>
            <person name="Henry R.J."/>
            <person name="Jayarama X."/>
            <person name="Ming R."/>
            <person name="Nagai C."/>
            <person name="Rounsley S."/>
            <person name="Sankoff D."/>
            <person name="Giuliano G."/>
            <person name="Albert V.A."/>
            <person name="Wincker P."/>
            <person name="Lashermes P."/>
        </authorList>
    </citation>
    <scope>NUCLEOTIDE SEQUENCE [LARGE SCALE GENOMIC DNA]</scope>
    <source>
        <strain evidence="4">cv. DH200-94</strain>
    </source>
</reference>
<dbReference type="OrthoDB" id="185373at2759"/>
<dbReference type="Pfam" id="PF20431">
    <property type="entry name" value="E_motif"/>
    <property type="match status" value="1"/>
</dbReference>
<keyword evidence="1" id="KW-0677">Repeat</keyword>
<evidence type="ECO:0000313" key="4">
    <source>
        <dbReference type="Proteomes" id="UP000295252"/>
    </source>
</evidence>
<feature type="repeat" description="PPR" evidence="2">
    <location>
        <begin position="84"/>
        <end position="118"/>
    </location>
</feature>
<dbReference type="SUPFAM" id="SSF48452">
    <property type="entry name" value="TPR-like"/>
    <property type="match status" value="2"/>
</dbReference>
<evidence type="ECO:0008006" key="5">
    <source>
        <dbReference type="Google" id="ProtNLM"/>
    </source>
</evidence>
<dbReference type="PhylomeDB" id="A0A068V7B0"/>
<dbReference type="Gene3D" id="1.25.40.10">
    <property type="entry name" value="Tetratricopeptide repeat domain"/>
    <property type="match status" value="5"/>
</dbReference>